<organism evidence="2 3">
    <name type="scientific">Phytophthora megakarya</name>
    <dbReference type="NCBI Taxonomy" id="4795"/>
    <lineage>
        <taxon>Eukaryota</taxon>
        <taxon>Sar</taxon>
        <taxon>Stramenopiles</taxon>
        <taxon>Oomycota</taxon>
        <taxon>Peronosporomycetes</taxon>
        <taxon>Peronosporales</taxon>
        <taxon>Peronosporaceae</taxon>
        <taxon>Phytophthora</taxon>
    </lineage>
</organism>
<dbReference type="PANTHER" id="PTHR33064:SF37">
    <property type="entry name" value="RIBONUCLEASE H"/>
    <property type="match status" value="1"/>
</dbReference>
<dbReference type="InterPro" id="IPR043128">
    <property type="entry name" value="Rev_trsase/Diguanyl_cyclase"/>
</dbReference>
<proteinExistence type="predicted"/>
<comment type="caution">
    <text evidence="2">The sequence shown here is derived from an EMBL/GenBank/DDBJ whole genome shotgun (WGS) entry which is preliminary data.</text>
</comment>
<dbReference type="InterPro" id="IPR051320">
    <property type="entry name" value="Viral_Replic_Matur_Polypro"/>
</dbReference>
<dbReference type="Proteomes" id="UP000198211">
    <property type="component" value="Unassembled WGS sequence"/>
</dbReference>
<keyword evidence="1" id="KW-0472">Membrane</keyword>
<dbReference type="InterPro" id="IPR043502">
    <property type="entry name" value="DNA/RNA_pol_sf"/>
</dbReference>
<dbReference type="PANTHER" id="PTHR33064">
    <property type="entry name" value="POL PROTEIN"/>
    <property type="match status" value="1"/>
</dbReference>
<keyword evidence="3" id="KW-1185">Reference proteome</keyword>
<evidence type="ECO:0000313" key="3">
    <source>
        <dbReference type="Proteomes" id="UP000198211"/>
    </source>
</evidence>
<sequence length="229" mass="26382">MEILKTNEEIMIASVCYIEVNEHSLIQPRKFYELFKRNPSQYKENGSNHNATFPKANKGMQSFLGTLYYYIIFIQDFAVFGAALYEVKDECFGKEGDLSTARQNFEALKVKVSEAPIRRHFDQEKDVYSILFFKNGPGPLHCCKCMMGSITRNRSIGTITDIETCYTHLAGRILRVYKRFSTSEWLTKSKSLFEGEIQWARIQEKECAFSKLIKASVTNFVDITETLAP</sequence>
<dbReference type="EMBL" id="NBNE01002007">
    <property type="protein sequence ID" value="OWZ11863.1"/>
    <property type="molecule type" value="Genomic_DNA"/>
</dbReference>
<evidence type="ECO:0000313" key="2">
    <source>
        <dbReference type="EMBL" id="OWZ11863.1"/>
    </source>
</evidence>
<dbReference type="OrthoDB" id="118948at2759"/>
<keyword evidence="1" id="KW-0812">Transmembrane</keyword>
<protein>
    <submittedName>
        <fullName evidence="2">Uncharacterized protein</fullName>
    </submittedName>
</protein>
<evidence type="ECO:0000256" key="1">
    <source>
        <dbReference type="SAM" id="Phobius"/>
    </source>
</evidence>
<feature type="transmembrane region" description="Helical" evidence="1">
    <location>
        <begin position="67"/>
        <end position="85"/>
    </location>
</feature>
<gene>
    <name evidence="2" type="ORF">PHMEG_00015058</name>
</gene>
<dbReference type="SUPFAM" id="SSF56672">
    <property type="entry name" value="DNA/RNA polymerases"/>
    <property type="match status" value="1"/>
</dbReference>
<dbReference type="AlphaFoldDB" id="A0A225W2A4"/>
<accession>A0A225W2A4</accession>
<name>A0A225W2A4_9STRA</name>
<reference evidence="3" key="1">
    <citation type="submission" date="2017-03" db="EMBL/GenBank/DDBJ databases">
        <title>Phytopthora megakarya and P. palmivora, two closely related causual agents of cacao black pod achieved similar genome size and gene model numbers by different mechanisms.</title>
        <authorList>
            <person name="Ali S."/>
            <person name="Shao J."/>
            <person name="Larry D.J."/>
            <person name="Kronmiller B."/>
            <person name="Shen D."/>
            <person name="Strem M.D."/>
            <person name="Melnick R.L."/>
            <person name="Guiltinan M.J."/>
            <person name="Tyler B.M."/>
            <person name="Meinhardt L.W."/>
            <person name="Bailey B.A."/>
        </authorList>
    </citation>
    <scope>NUCLEOTIDE SEQUENCE [LARGE SCALE GENOMIC DNA]</scope>
    <source>
        <strain evidence="3">zdho120</strain>
    </source>
</reference>
<keyword evidence="1" id="KW-1133">Transmembrane helix</keyword>
<dbReference type="Gene3D" id="3.30.70.270">
    <property type="match status" value="1"/>
</dbReference>